<keyword evidence="2 5" id="KW-0812">Transmembrane</keyword>
<name>A0ABY2ZNV3_9GAMM</name>
<keyword evidence="8" id="KW-1185">Reference proteome</keyword>
<keyword evidence="3 5" id="KW-1133">Transmembrane helix</keyword>
<evidence type="ECO:0000256" key="5">
    <source>
        <dbReference type="SAM" id="Phobius"/>
    </source>
</evidence>
<organism evidence="7 8">
    <name type="scientific">Pantoea eucalypti</name>
    <dbReference type="NCBI Taxonomy" id="470933"/>
    <lineage>
        <taxon>Bacteria</taxon>
        <taxon>Pseudomonadati</taxon>
        <taxon>Pseudomonadota</taxon>
        <taxon>Gammaproteobacteria</taxon>
        <taxon>Enterobacterales</taxon>
        <taxon>Erwiniaceae</taxon>
        <taxon>Pantoea</taxon>
    </lineage>
</organism>
<keyword evidence="4 5" id="KW-0472">Membrane</keyword>
<gene>
    <name evidence="7" type="ORF">FJW02_02395</name>
</gene>
<dbReference type="Pfam" id="PF06803">
    <property type="entry name" value="DUF1232"/>
    <property type="match status" value="1"/>
</dbReference>
<dbReference type="EMBL" id="VHJB01000023">
    <property type="protein sequence ID" value="TPV43004.1"/>
    <property type="molecule type" value="Genomic_DNA"/>
</dbReference>
<evidence type="ECO:0000256" key="4">
    <source>
        <dbReference type="ARBA" id="ARBA00023136"/>
    </source>
</evidence>
<dbReference type="GeneID" id="90522933"/>
<feature type="transmembrane region" description="Helical" evidence="5">
    <location>
        <begin position="96"/>
        <end position="123"/>
    </location>
</feature>
<evidence type="ECO:0000256" key="2">
    <source>
        <dbReference type="ARBA" id="ARBA00022692"/>
    </source>
</evidence>
<feature type="transmembrane region" description="Helical" evidence="5">
    <location>
        <begin position="55"/>
        <end position="76"/>
    </location>
</feature>
<protein>
    <submittedName>
        <fullName evidence="7">DUF1232 domain-containing protein</fullName>
    </submittedName>
</protein>
<dbReference type="InterPro" id="IPR010652">
    <property type="entry name" value="DUF1232"/>
</dbReference>
<evidence type="ECO:0000256" key="3">
    <source>
        <dbReference type="ARBA" id="ARBA00022989"/>
    </source>
</evidence>
<accession>A0ABY2ZNV3</accession>
<reference evidence="7 8" key="1">
    <citation type="submission" date="2019-06" db="EMBL/GenBank/DDBJ databases">
        <title>Taxogenomics and systematics of the genus Pantoea.</title>
        <authorList>
            <person name="Tambong J.T."/>
        </authorList>
    </citation>
    <scope>NUCLEOTIDE SEQUENCE [LARGE SCALE GENOMIC DNA]</scope>
    <source>
        <strain evidence="7 8">LMG 24197</strain>
    </source>
</reference>
<feature type="domain" description="DUF1232" evidence="6">
    <location>
        <begin position="31"/>
        <end position="67"/>
    </location>
</feature>
<evidence type="ECO:0000256" key="1">
    <source>
        <dbReference type="ARBA" id="ARBA00004127"/>
    </source>
</evidence>
<evidence type="ECO:0000313" key="8">
    <source>
        <dbReference type="Proteomes" id="UP000315469"/>
    </source>
</evidence>
<evidence type="ECO:0000313" key="7">
    <source>
        <dbReference type="EMBL" id="TPV43004.1"/>
    </source>
</evidence>
<comment type="subcellular location">
    <subcellularLocation>
        <location evidence="1">Endomembrane system</location>
        <topology evidence="1">Multi-pass membrane protein</topology>
    </subcellularLocation>
</comment>
<sequence>MTDIKTWARNIKRDVHAVWLAARDPRTPLVAKVLAMIVAAYAVSPIDLIPDFIPVIGYLDDLIIVPLGIMLVVRLIPPEVMREHRETAAQASTHPVSRVTAGIVIAIWIVGATVLFSQIVAAFRHHFS</sequence>
<comment type="caution">
    <text evidence="7">The sequence shown here is derived from an EMBL/GenBank/DDBJ whole genome shotgun (WGS) entry which is preliminary data.</text>
</comment>
<evidence type="ECO:0000259" key="6">
    <source>
        <dbReference type="Pfam" id="PF06803"/>
    </source>
</evidence>
<feature type="transmembrane region" description="Helical" evidence="5">
    <location>
        <begin position="29"/>
        <end position="49"/>
    </location>
</feature>
<dbReference type="RefSeq" id="WP_140915522.1">
    <property type="nucleotide sequence ID" value="NZ_CP045721.1"/>
</dbReference>
<proteinExistence type="predicted"/>
<dbReference type="Proteomes" id="UP000315469">
    <property type="component" value="Unassembled WGS sequence"/>
</dbReference>